<dbReference type="Gene3D" id="3.40.50.150">
    <property type="entry name" value="Vaccinia Virus protein VP39"/>
    <property type="match status" value="1"/>
</dbReference>
<dbReference type="RefSeq" id="WP_073187991.1">
    <property type="nucleotide sequence ID" value="NZ_FQZG01000035.1"/>
</dbReference>
<dbReference type="PANTHER" id="PTHR43861:SF3">
    <property type="entry name" value="PUTATIVE (AFU_ORTHOLOGUE AFUA_2G14390)-RELATED"/>
    <property type="match status" value="1"/>
</dbReference>
<evidence type="ECO:0000313" key="3">
    <source>
        <dbReference type="EMBL" id="SHJ26215.1"/>
    </source>
</evidence>
<dbReference type="GO" id="GO:0032259">
    <property type="term" value="P:methylation"/>
    <property type="evidence" value="ECO:0007669"/>
    <property type="project" value="UniProtKB-KW"/>
</dbReference>
<dbReference type="EMBL" id="FQZG01000035">
    <property type="protein sequence ID" value="SHJ26215.1"/>
    <property type="molecule type" value="Genomic_DNA"/>
</dbReference>
<evidence type="ECO:0000259" key="2">
    <source>
        <dbReference type="Pfam" id="PF13649"/>
    </source>
</evidence>
<dbReference type="STRING" id="1123357.SAMN02745244_02076"/>
<dbReference type="SUPFAM" id="SSF53335">
    <property type="entry name" value="S-adenosyl-L-methionine-dependent methyltransferases"/>
    <property type="match status" value="1"/>
</dbReference>
<proteinExistence type="predicted"/>
<reference evidence="3 4" key="1">
    <citation type="submission" date="2016-11" db="EMBL/GenBank/DDBJ databases">
        <authorList>
            <person name="Jaros S."/>
            <person name="Januszkiewicz K."/>
            <person name="Wedrychowicz H."/>
        </authorList>
    </citation>
    <scope>NUCLEOTIDE SEQUENCE [LARGE SCALE GENOMIC DNA]</scope>
    <source>
        <strain evidence="3 4">DSM 12906</strain>
    </source>
</reference>
<dbReference type="PANTHER" id="PTHR43861">
    <property type="entry name" value="TRANS-ACONITATE 2-METHYLTRANSFERASE-RELATED"/>
    <property type="match status" value="1"/>
</dbReference>
<evidence type="ECO:0000313" key="4">
    <source>
        <dbReference type="Proteomes" id="UP000184512"/>
    </source>
</evidence>
<dbReference type="InterPro" id="IPR029063">
    <property type="entry name" value="SAM-dependent_MTases_sf"/>
</dbReference>
<keyword evidence="4" id="KW-1185">Reference proteome</keyword>
<dbReference type="InterPro" id="IPR041698">
    <property type="entry name" value="Methyltransf_25"/>
</dbReference>
<protein>
    <submittedName>
        <fullName evidence="3">Methyltransferase domain-containing protein</fullName>
    </submittedName>
</protein>
<feature type="domain" description="Methyltransferase" evidence="2">
    <location>
        <begin position="45"/>
        <end position="139"/>
    </location>
</feature>
<dbReference type="GO" id="GO:0008168">
    <property type="term" value="F:methyltransferase activity"/>
    <property type="evidence" value="ECO:0007669"/>
    <property type="project" value="UniProtKB-KW"/>
</dbReference>
<keyword evidence="3" id="KW-0489">Methyltransferase</keyword>
<gene>
    <name evidence="3" type="ORF">SAMN02745244_02076</name>
</gene>
<name>A0A1M6HVI2_9ACTN</name>
<evidence type="ECO:0000256" key="1">
    <source>
        <dbReference type="ARBA" id="ARBA00022679"/>
    </source>
</evidence>
<organism evidence="3 4">
    <name type="scientific">Tessaracoccus bendigoensis DSM 12906</name>
    <dbReference type="NCBI Taxonomy" id="1123357"/>
    <lineage>
        <taxon>Bacteria</taxon>
        <taxon>Bacillati</taxon>
        <taxon>Actinomycetota</taxon>
        <taxon>Actinomycetes</taxon>
        <taxon>Propionibacteriales</taxon>
        <taxon>Propionibacteriaceae</taxon>
        <taxon>Tessaracoccus</taxon>
    </lineage>
</organism>
<keyword evidence="1 3" id="KW-0808">Transferase</keyword>
<dbReference type="CDD" id="cd02440">
    <property type="entry name" value="AdoMet_MTases"/>
    <property type="match status" value="1"/>
</dbReference>
<dbReference type="Pfam" id="PF13649">
    <property type="entry name" value="Methyltransf_25"/>
    <property type="match status" value="1"/>
</dbReference>
<dbReference type="Proteomes" id="UP000184512">
    <property type="component" value="Unassembled WGS sequence"/>
</dbReference>
<sequence length="213" mass="23047">MHGHEETQAPKEYWEGRYGGEQVWSGEVNDVLADIAATLTPGDALDLGCGEGADVIWLAERGWRCVGVDISEAALARARQAAAGRGIGGYRVGFVAHDLADFEPSATFDLVTASFLHSRVELPRREILRRAVGWVNPAGSLLMTAHAAPPPWADEARKRAFLPVDPEGEIAGLDLPHGAWETRLAEIRLRKAVGPDGVEGELEDSVVLLRRLV</sequence>
<dbReference type="AlphaFoldDB" id="A0A1M6HVI2"/>
<accession>A0A1M6HVI2</accession>